<dbReference type="Pfam" id="PF02863">
    <property type="entry name" value="Arg_repressor_C"/>
    <property type="match status" value="1"/>
</dbReference>
<dbReference type="Gene3D" id="1.10.10.10">
    <property type="entry name" value="Winged helix-like DNA-binding domain superfamily/Winged helix DNA-binding domain"/>
    <property type="match status" value="1"/>
</dbReference>
<dbReference type="InterPro" id="IPR001669">
    <property type="entry name" value="Arg_repress"/>
</dbReference>
<sequence length="146" mass="15997">MLVKMNLDDEILRLITEREISDQAVLQELLEAEGQAPSQSTLSRRLKKLGVQKVGGRYQRISSVEPPTVTAERQRIRIIEAPPNMLVVRTAPGYAPALAAALDREPEVPGLAGTVAGDDTIFVAVTDPSRLREVRSVVERLMLLSA</sequence>
<keyword evidence="6 9" id="KW-0805">Transcription regulation</keyword>
<evidence type="ECO:0000256" key="2">
    <source>
        <dbReference type="ARBA" id="ARBA00005040"/>
    </source>
</evidence>
<keyword evidence="7 9" id="KW-0238">DNA-binding</keyword>
<keyword evidence="9" id="KW-0678">Repressor</keyword>
<name>A0ABX7NI68_9BACT</name>
<dbReference type="InterPro" id="IPR036388">
    <property type="entry name" value="WH-like_DNA-bd_sf"/>
</dbReference>
<evidence type="ECO:0000259" key="10">
    <source>
        <dbReference type="Pfam" id="PF01316"/>
    </source>
</evidence>
<dbReference type="Gene3D" id="3.30.1360.40">
    <property type="match status" value="1"/>
</dbReference>
<evidence type="ECO:0000256" key="3">
    <source>
        <dbReference type="ARBA" id="ARBA00008316"/>
    </source>
</evidence>
<comment type="function">
    <text evidence="9">Regulates arginine biosynthesis genes.</text>
</comment>
<evidence type="ECO:0000256" key="7">
    <source>
        <dbReference type="ARBA" id="ARBA00023125"/>
    </source>
</evidence>
<feature type="domain" description="Arginine repressor DNA-binding" evidence="10">
    <location>
        <begin position="4"/>
        <end position="54"/>
    </location>
</feature>
<feature type="domain" description="Arginine repressor C-terminal" evidence="11">
    <location>
        <begin position="79"/>
        <end position="136"/>
    </location>
</feature>
<protein>
    <recommendedName>
        <fullName evidence="4 9">Arginine repressor</fullName>
    </recommendedName>
</protein>
<comment type="subcellular location">
    <subcellularLocation>
        <location evidence="1 9">Cytoplasm</location>
    </subcellularLocation>
</comment>
<dbReference type="InterPro" id="IPR036251">
    <property type="entry name" value="Arg_repress_C_sf"/>
</dbReference>
<accession>A0ABX7NI68</accession>
<comment type="similarity">
    <text evidence="3 9">Belongs to the ArgR family.</text>
</comment>
<dbReference type="SUPFAM" id="SSF46785">
    <property type="entry name" value="Winged helix' DNA-binding domain"/>
    <property type="match status" value="1"/>
</dbReference>
<dbReference type="InterPro" id="IPR020899">
    <property type="entry name" value="Arg_repress_C"/>
</dbReference>
<dbReference type="Proteomes" id="UP000663090">
    <property type="component" value="Chromosome"/>
</dbReference>
<gene>
    <name evidence="9" type="primary">argR</name>
    <name evidence="12" type="ORF">JY572_39325</name>
</gene>
<evidence type="ECO:0000256" key="6">
    <source>
        <dbReference type="ARBA" id="ARBA00023015"/>
    </source>
</evidence>
<reference evidence="12 13" key="1">
    <citation type="submission" date="2021-02" db="EMBL/GenBank/DDBJ databases">
        <title>De Novo genome assembly of isolated myxobacteria.</title>
        <authorList>
            <person name="Stevens D.C."/>
        </authorList>
    </citation>
    <scope>NUCLEOTIDE SEQUENCE [LARGE SCALE GENOMIC DNA]</scope>
    <source>
        <strain evidence="12 13">SCHIC003</strain>
    </source>
</reference>
<evidence type="ECO:0000313" key="12">
    <source>
        <dbReference type="EMBL" id="QSQ18572.1"/>
    </source>
</evidence>
<dbReference type="InterPro" id="IPR036390">
    <property type="entry name" value="WH_DNA-bd_sf"/>
</dbReference>
<keyword evidence="9" id="KW-0028">Amino-acid biosynthesis</keyword>
<dbReference type="Pfam" id="PF01316">
    <property type="entry name" value="Arg_repressor"/>
    <property type="match status" value="1"/>
</dbReference>
<evidence type="ECO:0000256" key="1">
    <source>
        <dbReference type="ARBA" id="ARBA00004496"/>
    </source>
</evidence>
<keyword evidence="13" id="KW-1185">Reference proteome</keyword>
<dbReference type="SUPFAM" id="SSF55252">
    <property type="entry name" value="C-terminal domain of arginine repressor"/>
    <property type="match status" value="1"/>
</dbReference>
<evidence type="ECO:0000256" key="9">
    <source>
        <dbReference type="HAMAP-Rule" id="MF_00173"/>
    </source>
</evidence>
<organism evidence="12 13">
    <name type="scientific">Myxococcus landrumensis</name>
    <dbReference type="NCBI Taxonomy" id="2813577"/>
    <lineage>
        <taxon>Bacteria</taxon>
        <taxon>Pseudomonadati</taxon>
        <taxon>Myxococcota</taxon>
        <taxon>Myxococcia</taxon>
        <taxon>Myxococcales</taxon>
        <taxon>Cystobacterineae</taxon>
        <taxon>Myxococcaceae</taxon>
        <taxon>Myxococcus</taxon>
    </lineage>
</organism>
<keyword evidence="5 9" id="KW-0963">Cytoplasm</keyword>
<comment type="pathway">
    <text evidence="2 9">Amino-acid biosynthesis; L-arginine biosynthesis [regulation].</text>
</comment>
<dbReference type="PANTHER" id="PTHR34471">
    <property type="entry name" value="ARGININE REPRESSOR"/>
    <property type="match status" value="1"/>
</dbReference>
<evidence type="ECO:0000313" key="13">
    <source>
        <dbReference type="Proteomes" id="UP000663090"/>
    </source>
</evidence>
<dbReference type="HAMAP" id="MF_00173">
    <property type="entry name" value="Arg_repressor"/>
    <property type="match status" value="1"/>
</dbReference>
<dbReference type="PRINTS" id="PR01467">
    <property type="entry name" value="ARGREPRESSOR"/>
</dbReference>
<keyword evidence="9" id="KW-0055">Arginine biosynthesis</keyword>
<evidence type="ECO:0000256" key="5">
    <source>
        <dbReference type="ARBA" id="ARBA00022490"/>
    </source>
</evidence>
<proteinExistence type="inferred from homology"/>
<keyword evidence="8 9" id="KW-0804">Transcription</keyword>
<dbReference type="EMBL" id="CP071091">
    <property type="protein sequence ID" value="QSQ18572.1"/>
    <property type="molecule type" value="Genomic_DNA"/>
</dbReference>
<dbReference type="InterPro" id="IPR020900">
    <property type="entry name" value="Arg_repress_DNA-bd"/>
</dbReference>
<evidence type="ECO:0000259" key="11">
    <source>
        <dbReference type="Pfam" id="PF02863"/>
    </source>
</evidence>
<evidence type="ECO:0000256" key="8">
    <source>
        <dbReference type="ARBA" id="ARBA00023163"/>
    </source>
</evidence>
<dbReference type="PANTHER" id="PTHR34471:SF1">
    <property type="entry name" value="ARGININE REPRESSOR"/>
    <property type="match status" value="1"/>
</dbReference>
<evidence type="ECO:0000256" key="4">
    <source>
        <dbReference type="ARBA" id="ARBA00021148"/>
    </source>
</evidence>